<comment type="caution">
    <text evidence="4">The sequence shown here is derived from an EMBL/GenBank/DDBJ whole genome shotgun (WGS) entry which is preliminary data.</text>
</comment>
<keyword evidence="3" id="KW-0472">Membrane</keyword>
<dbReference type="PANTHER" id="PTHR11388">
    <property type="entry name" value="ORGANIC ANION TRANSPORTER"/>
    <property type="match status" value="1"/>
</dbReference>
<keyword evidence="2" id="KW-1015">Disulfide bond</keyword>
<accession>A0ABN9KQ61</accession>
<dbReference type="Gene3D" id="1.20.1250.20">
    <property type="entry name" value="MFS general substrate transporter like domains"/>
    <property type="match status" value="1"/>
</dbReference>
<keyword evidence="5" id="KW-1185">Reference proteome</keyword>
<keyword evidence="3" id="KW-1133">Transmembrane helix</keyword>
<evidence type="ECO:0000313" key="5">
    <source>
        <dbReference type="Proteomes" id="UP001176940"/>
    </source>
</evidence>
<dbReference type="InterPro" id="IPR004156">
    <property type="entry name" value="OATP"/>
</dbReference>
<dbReference type="Proteomes" id="UP001176940">
    <property type="component" value="Unassembled WGS sequence"/>
</dbReference>
<proteinExistence type="predicted"/>
<feature type="transmembrane region" description="Helical" evidence="3">
    <location>
        <begin position="12"/>
        <end position="35"/>
    </location>
</feature>
<dbReference type="PANTHER" id="PTHR11388:SF16">
    <property type="entry name" value="SOLUTE CARRIER ORGANIC ANION TRANSPORTER FAMILY MEMBER 1A2"/>
    <property type="match status" value="1"/>
</dbReference>
<feature type="transmembrane region" description="Helical" evidence="3">
    <location>
        <begin position="95"/>
        <end position="114"/>
    </location>
</feature>
<sequence>FLTLLQNLLKNRVYLLFLLVTVLQFSAFVGFMTFLPKYLEQQYGKPASEAIFLIGVYSLPVIAVGYFLGGFLMKKYKTSTFMAAKLGFGTSVTEYLLYLLAFTMVCKNAAMAGLTVTYDGVSHYPIPRVSVSLSCTPSVSVIILYPECQCHYPVPRVSVSLSCTLSVSVIILYPECQCHYPVPQVVIILYPECQCHYPVPPSVSVIILYPECERHYPVSRVSVSLSCTPSVSAIIQYPECQCHYSVPPVSVPLSCTPSVSVIILYPKCQCHYPVP</sequence>
<evidence type="ECO:0000256" key="3">
    <source>
        <dbReference type="SAM" id="Phobius"/>
    </source>
</evidence>
<protein>
    <submittedName>
        <fullName evidence="4">Uncharacterized protein</fullName>
    </submittedName>
</protein>
<feature type="non-terminal residue" evidence="4">
    <location>
        <position position="1"/>
    </location>
</feature>
<gene>
    <name evidence="4" type="ORF">RIMI_LOCUS1019615</name>
</gene>
<name>A0ABN9KQ61_9NEOB</name>
<organism evidence="4 5">
    <name type="scientific">Ranitomeya imitator</name>
    <name type="common">mimic poison frog</name>
    <dbReference type="NCBI Taxonomy" id="111125"/>
    <lineage>
        <taxon>Eukaryota</taxon>
        <taxon>Metazoa</taxon>
        <taxon>Chordata</taxon>
        <taxon>Craniata</taxon>
        <taxon>Vertebrata</taxon>
        <taxon>Euteleostomi</taxon>
        <taxon>Amphibia</taxon>
        <taxon>Batrachia</taxon>
        <taxon>Anura</taxon>
        <taxon>Neobatrachia</taxon>
        <taxon>Hyloidea</taxon>
        <taxon>Dendrobatidae</taxon>
        <taxon>Dendrobatinae</taxon>
        <taxon>Ranitomeya</taxon>
    </lineage>
</organism>
<evidence type="ECO:0000313" key="4">
    <source>
        <dbReference type="EMBL" id="CAJ0919433.1"/>
    </source>
</evidence>
<dbReference type="SUPFAM" id="SSF103473">
    <property type="entry name" value="MFS general substrate transporter"/>
    <property type="match status" value="1"/>
</dbReference>
<dbReference type="Pfam" id="PF03137">
    <property type="entry name" value="OATP"/>
    <property type="match status" value="1"/>
</dbReference>
<keyword evidence="3" id="KW-0812">Transmembrane</keyword>
<evidence type="ECO:0000256" key="1">
    <source>
        <dbReference type="ARBA" id="ARBA00004141"/>
    </source>
</evidence>
<dbReference type="InterPro" id="IPR036259">
    <property type="entry name" value="MFS_trans_sf"/>
</dbReference>
<evidence type="ECO:0000256" key="2">
    <source>
        <dbReference type="ARBA" id="ARBA00023157"/>
    </source>
</evidence>
<reference evidence="4" key="1">
    <citation type="submission" date="2023-07" db="EMBL/GenBank/DDBJ databases">
        <authorList>
            <person name="Stuckert A."/>
        </authorList>
    </citation>
    <scope>NUCLEOTIDE SEQUENCE</scope>
</reference>
<comment type="subcellular location">
    <subcellularLocation>
        <location evidence="1">Membrane</location>
        <topology evidence="1">Multi-pass membrane protein</topology>
    </subcellularLocation>
</comment>
<feature type="transmembrane region" description="Helical" evidence="3">
    <location>
        <begin position="50"/>
        <end position="74"/>
    </location>
</feature>
<dbReference type="EMBL" id="CAUEEQ010001293">
    <property type="protein sequence ID" value="CAJ0919433.1"/>
    <property type="molecule type" value="Genomic_DNA"/>
</dbReference>